<keyword evidence="2" id="KW-1185">Reference proteome</keyword>
<proteinExistence type="predicted"/>
<comment type="caution">
    <text evidence="1">The sequence shown here is derived from an EMBL/GenBank/DDBJ whole genome shotgun (WGS) entry which is preliminary data.</text>
</comment>
<dbReference type="Gene3D" id="3.30.420.10">
    <property type="entry name" value="Ribonuclease H-like superfamily/Ribonuclease H"/>
    <property type="match status" value="1"/>
</dbReference>
<sequence>MPRCRIRGLYEQLLEFEIRCAIEFKEAGWANRRIALHMGRSDATIRRFCQDWEDRDGFHRHDGCGRPRATVDLEDRSAITGPDPSLSIIKRVTRTRVSLFSDESLFQLSPDDHQRRVWRRPGQRAAPDFSIARHTGPQSGVKLWGANSFDSRILLVVVRDTLAAQRYLKAFIQEHLQGQINFHIHDKLRDKKTNVCLNSLPPRVNKRMFINVTLLSNARAIGDGPRIFEPWLSDENFTWTGTKLSKLIIAI</sequence>
<name>A0A8X6WCV3_TRICX</name>
<accession>A0A8X6WCV3</accession>
<dbReference type="EMBL" id="BMAU01021402">
    <property type="protein sequence ID" value="GFY32484.1"/>
    <property type="molecule type" value="Genomic_DNA"/>
</dbReference>
<reference evidence="1" key="1">
    <citation type="submission" date="2020-08" db="EMBL/GenBank/DDBJ databases">
        <title>Multicomponent nature underlies the extraordinary mechanical properties of spider dragline silk.</title>
        <authorList>
            <person name="Kono N."/>
            <person name="Nakamura H."/>
            <person name="Mori M."/>
            <person name="Yoshida Y."/>
            <person name="Ohtoshi R."/>
            <person name="Malay A.D."/>
            <person name="Moran D.A.P."/>
            <person name="Tomita M."/>
            <person name="Numata K."/>
            <person name="Arakawa K."/>
        </authorList>
    </citation>
    <scope>NUCLEOTIDE SEQUENCE</scope>
</reference>
<dbReference type="InterPro" id="IPR036397">
    <property type="entry name" value="RNaseH_sf"/>
</dbReference>
<gene>
    <name evidence="1" type="primary">X975_07143</name>
    <name evidence="1" type="ORF">TNCV_3559921</name>
</gene>
<organism evidence="1 2">
    <name type="scientific">Trichonephila clavipes</name>
    <name type="common">Golden silk orbweaver</name>
    <name type="synonym">Nephila clavipes</name>
    <dbReference type="NCBI Taxonomy" id="2585209"/>
    <lineage>
        <taxon>Eukaryota</taxon>
        <taxon>Metazoa</taxon>
        <taxon>Ecdysozoa</taxon>
        <taxon>Arthropoda</taxon>
        <taxon>Chelicerata</taxon>
        <taxon>Arachnida</taxon>
        <taxon>Araneae</taxon>
        <taxon>Araneomorphae</taxon>
        <taxon>Entelegynae</taxon>
        <taxon>Araneoidea</taxon>
        <taxon>Nephilidae</taxon>
        <taxon>Trichonephila</taxon>
    </lineage>
</organism>
<protein>
    <submittedName>
        <fullName evidence="1">HTH_Tnp_Tc3_2 domain-containing protein</fullName>
    </submittedName>
</protein>
<dbReference type="AlphaFoldDB" id="A0A8X6WCV3"/>
<evidence type="ECO:0000313" key="2">
    <source>
        <dbReference type="Proteomes" id="UP000887159"/>
    </source>
</evidence>
<evidence type="ECO:0000313" key="1">
    <source>
        <dbReference type="EMBL" id="GFY32484.1"/>
    </source>
</evidence>
<dbReference type="Proteomes" id="UP000887159">
    <property type="component" value="Unassembled WGS sequence"/>
</dbReference>
<dbReference type="GO" id="GO:0003676">
    <property type="term" value="F:nucleic acid binding"/>
    <property type="evidence" value="ECO:0007669"/>
    <property type="project" value="InterPro"/>
</dbReference>